<keyword evidence="8" id="KW-0539">Nucleus</keyword>
<evidence type="ECO:0000256" key="8">
    <source>
        <dbReference type="ARBA" id="ARBA00023242"/>
    </source>
</evidence>
<dbReference type="InterPro" id="IPR041054">
    <property type="entry name" value="Rrp40_N_euk"/>
</dbReference>
<dbReference type="GO" id="GO:0034475">
    <property type="term" value="P:U4 snRNA 3'-end processing"/>
    <property type="evidence" value="ECO:0007669"/>
    <property type="project" value="TreeGrafter"/>
</dbReference>
<keyword evidence="4" id="KW-0963">Cytoplasm</keyword>
<dbReference type="SUPFAM" id="SSF54791">
    <property type="entry name" value="Eukaryotic type KH-domain (KH-domain type I)"/>
    <property type="match status" value="1"/>
</dbReference>
<accession>A0AAD9JIG3</accession>
<evidence type="ECO:0000259" key="11">
    <source>
        <dbReference type="Pfam" id="PF15985"/>
    </source>
</evidence>
<dbReference type="Pfam" id="PF15985">
    <property type="entry name" value="KH_6"/>
    <property type="match status" value="1"/>
</dbReference>
<dbReference type="GO" id="GO:0010468">
    <property type="term" value="P:regulation of gene expression"/>
    <property type="evidence" value="ECO:0007669"/>
    <property type="project" value="UniProtKB-ARBA"/>
</dbReference>
<comment type="caution">
    <text evidence="13">The sequence shown here is derived from an EMBL/GenBank/DDBJ whole genome shotgun (WGS) entry which is preliminary data.</text>
</comment>
<dbReference type="Gene3D" id="2.40.50.140">
    <property type="entry name" value="Nucleic acid-binding proteins"/>
    <property type="match status" value="1"/>
</dbReference>
<dbReference type="GO" id="GO:0000177">
    <property type="term" value="C:cytoplasmic exosome (RNase complex)"/>
    <property type="evidence" value="ECO:0007669"/>
    <property type="project" value="TreeGrafter"/>
</dbReference>
<evidence type="ECO:0000313" key="13">
    <source>
        <dbReference type="EMBL" id="KAK2153798.1"/>
    </source>
</evidence>
<evidence type="ECO:0000256" key="4">
    <source>
        <dbReference type="ARBA" id="ARBA00022490"/>
    </source>
</evidence>
<feature type="domain" description="Exosome complex exonuclease Rrp40 N-terminal" evidence="12">
    <location>
        <begin position="27"/>
        <end position="70"/>
    </location>
</feature>
<dbReference type="InterPro" id="IPR004088">
    <property type="entry name" value="KH_dom_type_1"/>
</dbReference>
<comment type="similarity">
    <text evidence="3">Belongs to the RRP40 family.</text>
</comment>
<dbReference type="FunFam" id="3.30.1370.10:FF:000038">
    <property type="entry name" value="exosome complex component RRP40"/>
    <property type="match status" value="1"/>
</dbReference>
<organism evidence="13 14">
    <name type="scientific">Paralvinella palmiformis</name>
    <dbReference type="NCBI Taxonomy" id="53620"/>
    <lineage>
        <taxon>Eukaryota</taxon>
        <taxon>Metazoa</taxon>
        <taxon>Spiralia</taxon>
        <taxon>Lophotrochozoa</taxon>
        <taxon>Annelida</taxon>
        <taxon>Polychaeta</taxon>
        <taxon>Sedentaria</taxon>
        <taxon>Canalipalpata</taxon>
        <taxon>Terebellida</taxon>
        <taxon>Terebelliformia</taxon>
        <taxon>Alvinellidae</taxon>
        <taxon>Paralvinella</taxon>
    </lineage>
</organism>
<gene>
    <name evidence="13" type="ORF">LSH36_285g01022</name>
</gene>
<dbReference type="Gene3D" id="2.40.50.100">
    <property type="match status" value="1"/>
</dbReference>
<dbReference type="CDD" id="cd22526">
    <property type="entry name" value="KH-I_Rrp40"/>
    <property type="match status" value="1"/>
</dbReference>
<dbReference type="EMBL" id="JAODUP010000285">
    <property type="protein sequence ID" value="KAK2153798.1"/>
    <property type="molecule type" value="Genomic_DNA"/>
</dbReference>
<name>A0AAD9JIG3_9ANNE</name>
<dbReference type="CDD" id="cd05790">
    <property type="entry name" value="S1_Rrp40"/>
    <property type="match status" value="1"/>
</dbReference>
<evidence type="ECO:0000259" key="12">
    <source>
        <dbReference type="Pfam" id="PF18311"/>
    </source>
</evidence>
<dbReference type="FunFam" id="2.40.50.140:FF:000112">
    <property type="entry name" value="Exosome complex component RRP40"/>
    <property type="match status" value="1"/>
</dbReference>
<dbReference type="Proteomes" id="UP001208570">
    <property type="component" value="Unassembled WGS sequence"/>
</dbReference>
<dbReference type="InterPro" id="IPR036612">
    <property type="entry name" value="KH_dom_type_1_sf"/>
</dbReference>
<proteinExistence type="inferred from homology"/>
<feature type="domain" description="K Homology" evidence="11">
    <location>
        <begin position="159"/>
        <end position="205"/>
    </location>
</feature>
<dbReference type="GO" id="GO:0000176">
    <property type="term" value="C:nuclear exosome (RNase complex)"/>
    <property type="evidence" value="ECO:0007669"/>
    <property type="project" value="TreeGrafter"/>
</dbReference>
<comment type="subcellular location">
    <subcellularLocation>
        <location evidence="1">Cytoplasm</location>
    </subcellularLocation>
    <subcellularLocation>
        <location evidence="2">Nucleus</location>
        <location evidence="2">Nucleolus</location>
    </subcellularLocation>
</comment>
<evidence type="ECO:0000256" key="7">
    <source>
        <dbReference type="ARBA" id="ARBA00022884"/>
    </source>
</evidence>
<dbReference type="InterPro" id="IPR037319">
    <property type="entry name" value="Rrp40_S1"/>
</dbReference>
<evidence type="ECO:0000313" key="14">
    <source>
        <dbReference type="Proteomes" id="UP001208570"/>
    </source>
</evidence>
<evidence type="ECO:0000256" key="10">
    <source>
        <dbReference type="ARBA" id="ARBA00069899"/>
    </source>
</evidence>
<dbReference type="InterPro" id="IPR026699">
    <property type="entry name" value="Exosome_RNA_bind1/RRP40/RRP4"/>
</dbReference>
<dbReference type="GO" id="GO:0000467">
    <property type="term" value="P:exonucleolytic trimming to generate mature 3'-end of 5.8S rRNA from tricistronic rRNA transcript (SSU-rRNA, 5.8S rRNA, LSU-rRNA)"/>
    <property type="evidence" value="ECO:0007669"/>
    <property type="project" value="TreeGrafter"/>
</dbReference>
<dbReference type="PANTHER" id="PTHR21321">
    <property type="entry name" value="PNAS-3 RELATED"/>
    <property type="match status" value="1"/>
</dbReference>
<dbReference type="PANTHER" id="PTHR21321:SF1">
    <property type="entry name" value="EXOSOME COMPLEX COMPONENT RRP40"/>
    <property type="match status" value="1"/>
</dbReference>
<dbReference type="InterPro" id="IPR049469">
    <property type="entry name" value="RRP40_KH-I"/>
</dbReference>
<protein>
    <recommendedName>
        <fullName evidence="10">Exosome complex component RRP40</fullName>
    </recommendedName>
    <alternativeName>
        <fullName evidence="9">Ribosomal RNA-processing protein 40</fullName>
    </alternativeName>
</protein>
<dbReference type="SUPFAM" id="SSF110324">
    <property type="entry name" value="Ribosomal L27 protein-like"/>
    <property type="match status" value="1"/>
</dbReference>
<keyword evidence="14" id="KW-1185">Reference proteome</keyword>
<dbReference type="AlphaFoldDB" id="A0AAD9JIG3"/>
<dbReference type="GO" id="GO:0071035">
    <property type="term" value="P:nuclear polyadenylation-dependent rRNA catabolic process"/>
    <property type="evidence" value="ECO:0007669"/>
    <property type="project" value="TreeGrafter"/>
</dbReference>
<keyword evidence="7" id="KW-0694">RNA-binding</keyword>
<keyword evidence="5" id="KW-0698">rRNA processing</keyword>
<dbReference type="GO" id="GO:0003723">
    <property type="term" value="F:RNA binding"/>
    <property type="evidence" value="ECO:0007669"/>
    <property type="project" value="UniProtKB-KW"/>
</dbReference>
<dbReference type="GO" id="GO:0071034">
    <property type="term" value="P:CUT catabolic process"/>
    <property type="evidence" value="ECO:0007669"/>
    <property type="project" value="TreeGrafter"/>
</dbReference>
<dbReference type="Pfam" id="PF18311">
    <property type="entry name" value="Rrp40_N"/>
    <property type="match status" value="1"/>
</dbReference>
<dbReference type="GO" id="GO:0005730">
    <property type="term" value="C:nucleolus"/>
    <property type="evidence" value="ECO:0007669"/>
    <property type="project" value="UniProtKB-SubCell"/>
</dbReference>
<evidence type="ECO:0000256" key="3">
    <source>
        <dbReference type="ARBA" id="ARBA00007841"/>
    </source>
</evidence>
<evidence type="ECO:0000256" key="9">
    <source>
        <dbReference type="ARBA" id="ARBA00030615"/>
    </source>
</evidence>
<evidence type="ECO:0000256" key="5">
    <source>
        <dbReference type="ARBA" id="ARBA00022552"/>
    </source>
</evidence>
<dbReference type="InterPro" id="IPR012340">
    <property type="entry name" value="NA-bd_OB-fold"/>
</dbReference>
<dbReference type="Gene3D" id="3.30.1370.10">
    <property type="entry name" value="K Homology domain, type 1"/>
    <property type="match status" value="1"/>
</dbReference>
<reference evidence="13" key="1">
    <citation type="journal article" date="2023" name="Mol. Biol. Evol.">
        <title>Third-Generation Sequencing Reveals the Adaptive Role of the Epigenome in Three Deep-Sea Polychaetes.</title>
        <authorList>
            <person name="Perez M."/>
            <person name="Aroh O."/>
            <person name="Sun Y."/>
            <person name="Lan Y."/>
            <person name="Juniper S.K."/>
            <person name="Young C.R."/>
            <person name="Angers B."/>
            <person name="Qian P.Y."/>
        </authorList>
    </citation>
    <scope>NUCLEOTIDE SEQUENCE</scope>
    <source>
        <strain evidence="13">P08H-3</strain>
    </source>
</reference>
<evidence type="ECO:0000256" key="2">
    <source>
        <dbReference type="ARBA" id="ARBA00004604"/>
    </source>
</evidence>
<keyword evidence="6" id="KW-0271">Exosome</keyword>
<dbReference type="GO" id="GO:0071051">
    <property type="term" value="P:poly(A)-dependent snoRNA 3'-end processing"/>
    <property type="evidence" value="ECO:0007669"/>
    <property type="project" value="TreeGrafter"/>
</dbReference>
<evidence type="ECO:0000256" key="1">
    <source>
        <dbReference type="ARBA" id="ARBA00004496"/>
    </source>
</evidence>
<evidence type="ECO:0000256" key="6">
    <source>
        <dbReference type="ARBA" id="ARBA00022835"/>
    </source>
</evidence>
<dbReference type="SUPFAM" id="SSF50249">
    <property type="entry name" value="Nucleic acid-binding proteins"/>
    <property type="match status" value="1"/>
</dbReference>
<sequence length="241" mass="26453">MPEVGSVVLPGDVITDLKGSESSGKTVLGPGLRIDSQNVQDERNEIVVCKPGILRHRDPNVYWVDSHQKRYIPTKGDSIIGIVTIKSGDNFRVDIGSNELASLSYLAFEGATKRNRPDVKIGDLVYARIVVANKDMEPEIVCIDSMGRSSGLGVIREGGFLLHCSLNLVRKILSKECPLLKLLGSTLPYETAIGMNGRIWIKGRSTVETITIINAIEKSEFSSNEQIKAMVRQTMDHLSGF</sequence>
<dbReference type="GO" id="GO:0071038">
    <property type="term" value="P:TRAMP-dependent tRNA surveillance pathway"/>
    <property type="evidence" value="ECO:0007669"/>
    <property type="project" value="TreeGrafter"/>
</dbReference>
<dbReference type="Pfam" id="PF21262">
    <property type="entry name" value="RRP40_S1"/>
    <property type="match status" value="1"/>
</dbReference>